<keyword evidence="1" id="KW-0175">Coiled coil</keyword>
<dbReference type="Proteomes" id="UP000030323">
    <property type="component" value="Segment"/>
</dbReference>
<dbReference type="GeneID" id="24721688"/>
<feature type="coiled-coil region" evidence="1">
    <location>
        <begin position="288"/>
        <end position="336"/>
    </location>
</feature>
<gene>
    <name evidence="2" type="ORF">CPT_Moon89</name>
</gene>
<dbReference type="KEGG" id="vg:24721688"/>
<reference evidence="2 3" key="1">
    <citation type="journal article" date="2015" name="Genome Announc.">
        <title>Complete Genome Sequence of Citrobacter freundii Myophage Moon.</title>
        <authorList>
            <person name="Edwards G.B."/>
            <person name="Luna A.J."/>
            <person name="Hernandez A.C."/>
            <person name="Kuty Everett G.F."/>
        </authorList>
    </citation>
    <scope>NUCLEOTIDE SEQUENCE [LARGE SCALE GENOMIC DNA]</scope>
</reference>
<dbReference type="EMBL" id="KM236240">
    <property type="protein sequence ID" value="AIX12060.1"/>
    <property type="molecule type" value="Genomic_DNA"/>
</dbReference>
<name>A0A0A0YVF2_9CAUD</name>
<accession>A0A0A0YVF2</accession>
<evidence type="ECO:0000313" key="2">
    <source>
        <dbReference type="EMBL" id="AIX12060.1"/>
    </source>
</evidence>
<proteinExistence type="predicted"/>
<organism evidence="2 3">
    <name type="scientific">Citrobacter phage Moon</name>
    <dbReference type="NCBI Taxonomy" id="1540095"/>
    <lineage>
        <taxon>Viruses</taxon>
        <taxon>Duplodnaviria</taxon>
        <taxon>Heunggongvirae</taxon>
        <taxon>Uroviricota</taxon>
        <taxon>Caudoviricetes</taxon>
        <taxon>Pantevenvirales</taxon>
        <taxon>Straboviridae</taxon>
        <taxon>Tevenvirinae</taxon>
        <taxon>Moonvirus</taxon>
        <taxon>Moonvirus moon</taxon>
    </lineage>
</organism>
<evidence type="ECO:0000256" key="1">
    <source>
        <dbReference type="SAM" id="Coils"/>
    </source>
</evidence>
<keyword evidence="3" id="KW-1185">Reference proteome</keyword>
<sequence length="336" mass="38967">MNFKTKDDFYVEIFELMEMVNKHSSTVFFDNQKNKMLISLLRDRLVSKHNFIAGTELNSVLAKYDQYTPWTKPQVIKSLAKAKITTYVMSHMRLRNYLSIDIEDERIRLSQNRVVINTHLSIVAELVRTLSGDIREIVNIGRKLCYADDSQKFEFVNDYLGCDKTVDPKVRVGVSGRPEFDMAIRVAAGYRVKNTPAQRNVVARLTTQLKKALEQIPFINTISLIERENDKVVHFCIDQEFFKPKEVALNSKELHNFVHDTDVQHMYLTPIKPLVIESVMTQQLNELIAKIDVEIEKIDADIESWQDQIATKRAEAIKLRNRRQKFSSAVEALNEE</sequence>
<evidence type="ECO:0000313" key="3">
    <source>
        <dbReference type="Proteomes" id="UP000030323"/>
    </source>
</evidence>
<protein>
    <submittedName>
        <fullName evidence="2">Uncharacterized protein</fullName>
    </submittedName>
</protein>
<dbReference type="RefSeq" id="YP_009146522.1">
    <property type="nucleotide sequence ID" value="NC_027331.1"/>
</dbReference>